<dbReference type="AlphaFoldDB" id="A0A672MS30"/>
<protein>
    <recommendedName>
        <fullName evidence="4">AIG1-type G domain-containing protein</fullName>
    </recommendedName>
</protein>
<keyword evidence="3" id="KW-0342">GTP-binding</keyword>
<comment type="similarity">
    <text evidence="1">Belongs to the TRAFAC class TrmE-Era-EngA-EngB-Septin-like GTPase superfamily. AIG1/Toc34/Toc159-like paraseptin GTPase family. IAN subfamily.</text>
</comment>
<evidence type="ECO:0000259" key="4">
    <source>
        <dbReference type="PROSITE" id="PS51720"/>
    </source>
</evidence>
<dbReference type="InterPro" id="IPR027417">
    <property type="entry name" value="P-loop_NTPase"/>
</dbReference>
<dbReference type="PANTHER" id="PTHR10903">
    <property type="entry name" value="GTPASE, IMAP FAMILY MEMBER-RELATED"/>
    <property type="match status" value="1"/>
</dbReference>
<keyword evidence="2" id="KW-0547">Nucleotide-binding</keyword>
<evidence type="ECO:0000256" key="1">
    <source>
        <dbReference type="ARBA" id="ARBA00008535"/>
    </source>
</evidence>
<dbReference type="Ensembl" id="ENSSGRT00000043634.1">
    <property type="protein sequence ID" value="ENSSGRP00000040713.1"/>
    <property type="gene ID" value="ENSSGRG00000022173.1"/>
</dbReference>
<dbReference type="OMA" id="WHYPREE"/>
<dbReference type="Gene3D" id="3.40.50.300">
    <property type="entry name" value="P-loop containing nucleotide triphosphate hydrolases"/>
    <property type="match status" value="1"/>
</dbReference>
<feature type="domain" description="AIG1-type G" evidence="4">
    <location>
        <begin position="1"/>
        <end position="189"/>
    </location>
</feature>
<dbReference type="InterPro" id="IPR006703">
    <property type="entry name" value="G_AIG1"/>
</dbReference>
<evidence type="ECO:0000256" key="2">
    <source>
        <dbReference type="ARBA" id="ARBA00022741"/>
    </source>
</evidence>
<evidence type="ECO:0000313" key="5">
    <source>
        <dbReference type="Ensembl" id="ENSSGRP00000040713.1"/>
    </source>
</evidence>
<dbReference type="PROSITE" id="PS51720">
    <property type="entry name" value="G_AIG1"/>
    <property type="match status" value="1"/>
</dbReference>
<dbReference type="SUPFAM" id="SSF52540">
    <property type="entry name" value="P-loop containing nucleoside triphosphate hydrolases"/>
    <property type="match status" value="1"/>
</dbReference>
<evidence type="ECO:0000313" key="6">
    <source>
        <dbReference type="Proteomes" id="UP000472262"/>
    </source>
</evidence>
<keyword evidence="6" id="KW-1185">Reference proteome</keyword>
<dbReference type="Proteomes" id="UP000472262">
    <property type="component" value="Unassembled WGS sequence"/>
</dbReference>
<dbReference type="InterPro" id="IPR045058">
    <property type="entry name" value="GIMA/IAN/Toc"/>
</dbReference>
<dbReference type="Pfam" id="PF04548">
    <property type="entry name" value="AIG1"/>
    <property type="match status" value="1"/>
</dbReference>
<dbReference type="GO" id="GO:0005525">
    <property type="term" value="F:GTP binding"/>
    <property type="evidence" value="ECO:0007669"/>
    <property type="project" value="UniProtKB-KW"/>
</dbReference>
<sequence length="225" mass="25906">ESGKSLVGNIILGRSAFVVGKRTARSVRAEGEVHGRHLTVVDTPGWYCHSLLEKTSVIDKLEIRRSVSLCPPGPHVILLTVPIAIAFNKPYQIAVEKQMGLLGKKVWNHTIVLFTRGDWLGDTTIEEQYIACEGEALQELVRKCGNRYYVLVNTWANRSQVQNLIRMIELMMARNRGEYFTLKKKEEKMPTKTLTEEEWNKREDELIERIQTNKSLTNLKFLYFQ</sequence>
<name>A0A672MS30_SINGR</name>
<reference evidence="5" key="1">
    <citation type="submission" date="2025-08" db="UniProtKB">
        <authorList>
            <consortium name="Ensembl"/>
        </authorList>
    </citation>
    <scope>IDENTIFICATION</scope>
</reference>
<dbReference type="FunFam" id="3.40.50.300:FF:001809">
    <property type="entry name" value="Si:ch1073-365p7.2"/>
    <property type="match status" value="1"/>
</dbReference>
<proteinExistence type="inferred from homology"/>
<reference evidence="5" key="2">
    <citation type="submission" date="2025-09" db="UniProtKB">
        <authorList>
            <consortium name="Ensembl"/>
        </authorList>
    </citation>
    <scope>IDENTIFICATION</scope>
</reference>
<dbReference type="InParanoid" id="A0A672MS30"/>
<evidence type="ECO:0000256" key="3">
    <source>
        <dbReference type="ARBA" id="ARBA00023134"/>
    </source>
</evidence>
<accession>A0A672MS30</accession>
<dbReference type="PANTHER" id="PTHR10903:SF107">
    <property type="entry name" value="GTPASE IMAP FAMILY MEMBER 4-LIKE-RELATED"/>
    <property type="match status" value="1"/>
</dbReference>
<organism evidence="5 6">
    <name type="scientific">Sinocyclocheilus grahami</name>
    <name type="common">Dianchi golden-line fish</name>
    <name type="synonym">Barbus grahami</name>
    <dbReference type="NCBI Taxonomy" id="75366"/>
    <lineage>
        <taxon>Eukaryota</taxon>
        <taxon>Metazoa</taxon>
        <taxon>Chordata</taxon>
        <taxon>Craniata</taxon>
        <taxon>Vertebrata</taxon>
        <taxon>Euteleostomi</taxon>
        <taxon>Actinopterygii</taxon>
        <taxon>Neopterygii</taxon>
        <taxon>Teleostei</taxon>
        <taxon>Ostariophysi</taxon>
        <taxon>Cypriniformes</taxon>
        <taxon>Cyprinidae</taxon>
        <taxon>Cyprininae</taxon>
        <taxon>Sinocyclocheilus</taxon>
    </lineage>
</organism>